<dbReference type="AlphaFoldDB" id="A0A423VF39"/>
<proteinExistence type="predicted"/>
<reference evidence="1 2" key="1">
    <citation type="submission" date="2015-09" db="EMBL/GenBank/DDBJ databases">
        <title>Host preference determinants of Valsa canker pathogens revealed by comparative genomics.</title>
        <authorList>
            <person name="Yin Z."/>
            <person name="Huang L."/>
        </authorList>
    </citation>
    <scope>NUCLEOTIDE SEQUENCE [LARGE SCALE GENOMIC DNA]</scope>
    <source>
        <strain evidence="1 2">YSFL</strain>
    </source>
</reference>
<dbReference type="OrthoDB" id="5419927at2759"/>
<gene>
    <name evidence="1" type="ORF">VSDG_08528</name>
</gene>
<dbReference type="EMBL" id="LJZO01000057">
    <property type="protein sequence ID" value="ROV89512.1"/>
    <property type="molecule type" value="Genomic_DNA"/>
</dbReference>
<organism evidence="1 2">
    <name type="scientific">Cytospora chrysosperma</name>
    <name type="common">Cytospora canker fungus</name>
    <name type="synonym">Sphaeria chrysosperma</name>
    <dbReference type="NCBI Taxonomy" id="252740"/>
    <lineage>
        <taxon>Eukaryota</taxon>
        <taxon>Fungi</taxon>
        <taxon>Dikarya</taxon>
        <taxon>Ascomycota</taxon>
        <taxon>Pezizomycotina</taxon>
        <taxon>Sordariomycetes</taxon>
        <taxon>Sordariomycetidae</taxon>
        <taxon>Diaporthales</taxon>
        <taxon>Cytosporaceae</taxon>
        <taxon>Cytospora</taxon>
    </lineage>
</organism>
<accession>A0A423VF39</accession>
<dbReference type="PANTHER" id="PTHR40619">
    <property type="entry name" value="FUNGAL STAND N-TERMINAL GOODBYE DOMAIN-CONTAINING PROTEIN"/>
    <property type="match status" value="1"/>
</dbReference>
<evidence type="ECO:0000313" key="2">
    <source>
        <dbReference type="Proteomes" id="UP000284375"/>
    </source>
</evidence>
<evidence type="ECO:0000313" key="1">
    <source>
        <dbReference type="EMBL" id="ROV89512.1"/>
    </source>
</evidence>
<dbReference type="PANTHER" id="PTHR40619:SF3">
    <property type="entry name" value="FUNGAL STAND N-TERMINAL GOODBYE DOMAIN-CONTAINING PROTEIN"/>
    <property type="match status" value="1"/>
</dbReference>
<protein>
    <recommendedName>
        <fullName evidence="3">Fungal STAND N-terminal Goodbye domain-containing protein</fullName>
    </recommendedName>
</protein>
<dbReference type="STRING" id="252740.A0A423VF39"/>
<evidence type="ECO:0008006" key="3">
    <source>
        <dbReference type="Google" id="ProtNLM"/>
    </source>
</evidence>
<keyword evidence="2" id="KW-1185">Reference proteome</keyword>
<dbReference type="Proteomes" id="UP000284375">
    <property type="component" value="Unassembled WGS sequence"/>
</dbReference>
<name>A0A423VF39_CYTCH</name>
<comment type="caution">
    <text evidence="1">The sequence shown here is derived from an EMBL/GenBank/DDBJ whole genome shotgun (WGS) entry which is preliminary data.</text>
</comment>
<sequence length="659" mass="74530">MSSSANDGSRPIESHTSQRPLTVEFIDNHLPEIHPVFVQPPVHYDTMSQQYVLNSRAESASNNSAFTARDHRSSSGLHCTVGSRPLSTVSGPPLRPMWTDTKAMQYWNAIISQALSEFRGTTTEPKRQSQSKYSIRNKNDWDSIYDTLELARDDYQKAGGPVGWLRKAVKQAATVRKEVLEGFDDLISIFSDVELFLGDFPGDPYIKDASVELAITILTALEQAIGFFTSNELVRGGKALLKRGDYEQNLRHSLEDIKAKSIKLMKEATKSHFHRSDWYSQEILKVTAETAKGQRELHLVTQNGFNSIERLLAEHIKDKDEIIEQKDSESCPEVTRRTYPYEEALFPTFDDLAIEELKAERQQKEFLLVENQRLLRSTSPLLHPGPWISTPQTSTMGWYMDQESLRGILNTRDLDQIDMAFIMDKKQQLPARQQVQAEQIVNTPLFCDWIVSTSSAKLLIQWGTHPPQTIAEVSPLSIFCTTMARTLQAKERFISVQWFCGRHIDPVEAGPYIGGHVVLASLIDQLLRQYAFDTRPLHREITLAGLQAGDPDELKKLLGWLVRQLPPTLTLFCIVDGVVLYERDEYWHEAFPVLAYLLNLTADPTVQVAVKVLFASTPGPIEVRGAFEAEELILNVETLPRLAWAPSEERVARELGDGI</sequence>